<accession>A0A9D4MTR3</accession>
<protein>
    <submittedName>
        <fullName evidence="1">Uncharacterized protein</fullName>
    </submittedName>
</protein>
<keyword evidence="2" id="KW-1185">Reference proteome</keyword>
<name>A0A9D4MTR3_DREPO</name>
<sequence length="71" mass="8129">MAKEKSSCPKKDENVFCMSCHLLWVEDQLLQSEVFGFSMTTVMNGFTIIAALETSVWIKNVYLCTRSVVWC</sequence>
<reference evidence="1" key="1">
    <citation type="journal article" date="2019" name="bioRxiv">
        <title>The Genome of the Zebra Mussel, Dreissena polymorpha: A Resource for Invasive Species Research.</title>
        <authorList>
            <person name="McCartney M.A."/>
            <person name="Auch B."/>
            <person name="Kono T."/>
            <person name="Mallez S."/>
            <person name="Zhang Y."/>
            <person name="Obille A."/>
            <person name="Becker A."/>
            <person name="Abrahante J.E."/>
            <person name="Garbe J."/>
            <person name="Badalamenti J.P."/>
            <person name="Herman A."/>
            <person name="Mangelson H."/>
            <person name="Liachko I."/>
            <person name="Sullivan S."/>
            <person name="Sone E.D."/>
            <person name="Koren S."/>
            <person name="Silverstein K.A.T."/>
            <person name="Beckman K.B."/>
            <person name="Gohl D.M."/>
        </authorList>
    </citation>
    <scope>NUCLEOTIDE SEQUENCE</scope>
    <source>
        <strain evidence="1">Duluth1</strain>
        <tissue evidence="1">Whole animal</tissue>
    </source>
</reference>
<comment type="caution">
    <text evidence="1">The sequence shown here is derived from an EMBL/GenBank/DDBJ whole genome shotgun (WGS) entry which is preliminary data.</text>
</comment>
<evidence type="ECO:0000313" key="1">
    <source>
        <dbReference type="EMBL" id="KAH3883175.1"/>
    </source>
</evidence>
<dbReference type="EMBL" id="JAIWYP010000001">
    <property type="protein sequence ID" value="KAH3883175.1"/>
    <property type="molecule type" value="Genomic_DNA"/>
</dbReference>
<organism evidence="1 2">
    <name type="scientific">Dreissena polymorpha</name>
    <name type="common">Zebra mussel</name>
    <name type="synonym">Mytilus polymorpha</name>
    <dbReference type="NCBI Taxonomy" id="45954"/>
    <lineage>
        <taxon>Eukaryota</taxon>
        <taxon>Metazoa</taxon>
        <taxon>Spiralia</taxon>
        <taxon>Lophotrochozoa</taxon>
        <taxon>Mollusca</taxon>
        <taxon>Bivalvia</taxon>
        <taxon>Autobranchia</taxon>
        <taxon>Heteroconchia</taxon>
        <taxon>Euheterodonta</taxon>
        <taxon>Imparidentia</taxon>
        <taxon>Neoheterodontei</taxon>
        <taxon>Myida</taxon>
        <taxon>Dreissenoidea</taxon>
        <taxon>Dreissenidae</taxon>
        <taxon>Dreissena</taxon>
    </lineage>
</organism>
<dbReference type="AlphaFoldDB" id="A0A9D4MTR3"/>
<gene>
    <name evidence="1" type="ORF">DPMN_007128</name>
</gene>
<proteinExistence type="predicted"/>
<dbReference type="Proteomes" id="UP000828390">
    <property type="component" value="Unassembled WGS sequence"/>
</dbReference>
<reference evidence="1" key="2">
    <citation type="submission" date="2020-11" db="EMBL/GenBank/DDBJ databases">
        <authorList>
            <person name="McCartney M.A."/>
            <person name="Auch B."/>
            <person name="Kono T."/>
            <person name="Mallez S."/>
            <person name="Becker A."/>
            <person name="Gohl D.M."/>
            <person name="Silverstein K.A.T."/>
            <person name="Koren S."/>
            <person name="Bechman K.B."/>
            <person name="Herman A."/>
            <person name="Abrahante J.E."/>
            <person name="Garbe J."/>
        </authorList>
    </citation>
    <scope>NUCLEOTIDE SEQUENCE</scope>
    <source>
        <strain evidence="1">Duluth1</strain>
        <tissue evidence="1">Whole animal</tissue>
    </source>
</reference>
<evidence type="ECO:0000313" key="2">
    <source>
        <dbReference type="Proteomes" id="UP000828390"/>
    </source>
</evidence>